<evidence type="ECO:0000256" key="6">
    <source>
        <dbReference type="ARBA" id="ARBA00023157"/>
    </source>
</evidence>
<sequence length="168" mass="18039">MSVPRPLRTGRPNRPAPLARLPRSARFGLAALALAPALLAAPAAASARPLPLPGTEPGDHLTVTVTDSGSFDGTHHLYCHPDGGTYRNAKEACGQLDRQAHWGRDLFAPVPKDSVCTMIYGGPQRAKVTGMWAGRRVNAEFNRKNGCETARWDRFSSLLEGPKSTAKS</sequence>
<feature type="chain" id="PRO_5042698169" description="Subtilisin inhibitor domain-containing protein" evidence="7">
    <location>
        <begin position="48"/>
        <end position="168"/>
    </location>
</feature>
<dbReference type="OrthoDB" id="3427327at2"/>
<feature type="signal peptide" evidence="7">
    <location>
        <begin position="1"/>
        <end position="47"/>
    </location>
</feature>
<comment type="subcellular location">
    <subcellularLocation>
        <location evidence="1">Secreted</location>
    </subcellularLocation>
</comment>
<dbReference type="SUPFAM" id="SSF55399">
    <property type="entry name" value="Subtilisin inhibitor"/>
    <property type="match status" value="1"/>
</dbReference>
<keyword evidence="7" id="KW-0732">Signal</keyword>
<dbReference type="EMBL" id="LGUI01000003">
    <property type="protein sequence ID" value="PNE33562.1"/>
    <property type="molecule type" value="Genomic_DNA"/>
</dbReference>
<evidence type="ECO:0000313" key="11">
    <source>
        <dbReference type="Proteomes" id="UP000235945"/>
    </source>
</evidence>
<dbReference type="InterPro" id="IPR023549">
    <property type="entry name" value="Subtilisin_inhibitor"/>
</dbReference>
<reference evidence="9 12" key="3">
    <citation type="submission" date="2020-08" db="EMBL/GenBank/DDBJ databases">
        <title>Genomic Encyclopedia of Type Strains, Phase III (KMG-III): the genomes of soil and plant-associated and newly described type strains.</title>
        <authorList>
            <person name="Whitman W."/>
        </authorList>
    </citation>
    <scope>NUCLEOTIDE SEQUENCE [LARGE SCALE GENOMIC DNA]</scope>
    <source>
        <strain evidence="9 12">CECT 3259</strain>
    </source>
</reference>
<name>A0A2N8NXS0_STREU</name>
<gene>
    <name evidence="10" type="ORF">AF335_11970</name>
    <name evidence="9" type="ORF">FHS36_006343</name>
</gene>
<accession>A0A2N8NXS0</accession>
<organism evidence="10 11">
    <name type="scientific">Streptomyces eurocidicus</name>
    <name type="common">Streptoverticillium eurocidicus</name>
    <dbReference type="NCBI Taxonomy" id="66423"/>
    <lineage>
        <taxon>Bacteria</taxon>
        <taxon>Bacillati</taxon>
        <taxon>Actinomycetota</taxon>
        <taxon>Actinomycetes</taxon>
        <taxon>Kitasatosporales</taxon>
        <taxon>Streptomycetaceae</taxon>
        <taxon>Streptomyces</taxon>
    </lineage>
</organism>
<dbReference type="AlphaFoldDB" id="A0A2N8NXS0"/>
<evidence type="ECO:0000256" key="1">
    <source>
        <dbReference type="ARBA" id="ARBA00004613"/>
    </source>
</evidence>
<feature type="domain" description="Subtilisin inhibitor" evidence="8">
    <location>
        <begin position="72"/>
        <end position="140"/>
    </location>
</feature>
<evidence type="ECO:0000256" key="5">
    <source>
        <dbReference type="ARBA" id="ARBA00022900"/>
    </source>
</evidence>
<evidence type="ECO:0000256" key="3">
    <source>
        <dbReference type="ARBA" id="ARBA00022525"/>
    </source>
</evidence>
<dbReference type="EMBL" id="JACHJF010000035">
    <property type="protein sequence ID" value="MBB5122869.1"/>
    <property type="molecule type" value="Genomic_DNA"/>
</dbReference>
<dbReference type="RefSeq" id="WP_102918338.1">
    <property type="nucleotide sequence ID" value="NZ_JACHJF010000035.1"/>
</dbReference>
<evidence type="ECO:0000259" key="8">
    <source>
        <dbReference type="Pfam" id="PF00720"/>
    </source>
</evidence>
<keyword evidence="6" id="KW-1015">Disulfide bond</keyword>
<evidence type="ECO:0000313" key="10">
    <source>
        <dbReference type="EMBL" id="PNE33562.1"/>
    </source>
</evidence>
<evidence type="ECO:0000313" key="12">
    <source>
        <dbReference type="Proteomes" id="UP000528608"/>
    </source>
</evidence>
<dbReference type="GO" id="GO:0005576">
    <property type="term" value="C:extracellular region"/>
    <property type="evidence" value="ECO:0007669"/>
    <property type="project" value="UniProtKB-SubCell"/>
</dbReference>
<keyword evidence="11" id="KW-1185">Reference proteome</keyword>
<protein>
    <recommendedName>
        <fullName evidence="8">Subtilisin inhibitor domain-containing protein</fullName>
    </recommendedName>
</protein>
<keyword evidence="3" id="KW-0964">Secreted</keyword>
<comment type="similarity">
    <text evidence="2">Belongs to the protease inhibitor I16 (SSI) family.</text>
</comment>
<reference evidence="10" key="1">
    <citation type="submission" date="2015-07" db="EMBL/GenBank/DDBJ databases">
        <authorList>
            <person name="Noorani M."/>
        </authorList>
    </citation>
    <scope>NUCLEOTIDE SEQUENCE [LARGE SCALE GENOMIC DNA]</scope>
    <source>
        <strain evidence="10">ATCC 27428</strain>
    </source>
</reference>
<keyword evidence="4" id="KW-0646">Protease inhibitor</keyword>
<evidence type="ECO:0000256" key="4">
    <source>
        <dbReference type="ARBA" id="ARBA00022690"/>
    </source>
</evidence>
<dbReference type="Pfam" id="PF00720">
    <property type="entry name" value="SSI"/>
    <property type="match status" value="1"/>
</dbReference>
<proteinExistence type="inferred from homology"/>
<dbReference type="Proteomes" id="UP000235945">
    <property type="component" value="Unassembled WGS sequence"/>
</dbReference>
<comment type="caution">
    <text evidence="10">The sequence shown here is derived from an EMBL/GenBank/DDBJ whole genome shotgun (WGS) entry which is preliminary data.</text>
</comment>
<dbReference type="Gene3D" id="3.30.350.10">
    <property type="entry name" value="Subtilisin inhibitor-like"/>
    <property type="match status" value="1"/>
</dbReference>
<dbReference type="GO" id="GO:0004867">
    <property type="term" value="F:serine-type endopeptidase inhibitor activity"/>
    <property type="evidence" value="ECO:0007669"/>
    <property type="project" value="UniProtKB-KW"/>
</dbReference>
<dbReference type="InterPro" id="IPR036819">
    <property type="entry name" value="Subtilisin_inhibitor-like_sf"/>
</dbReference>
<keyword evidence="5" id="KW-0722">Serine protease inhibitor</keyword>
<evidence type="ECO:0000256" key="7">
    <source>
        <dbReference type="SAM" id="SignalP"/>
    </source>
</evidence>
<reference evidence="11" key="2">
    <citation type="submission" date="2015-07" db="EMBL/GenBank/DDBJ databases">
        <authorList>
            <person name="Graham D.E."/>
            <person name="Giannone R.J."/>
            <person name="Gulvik C.A."/>
            <person name="Hettich R.L."/>
            <person name="Klingeman D.M."/>
            <person name="Mahan K.M."/>
            <person name="Parry R.J."/>
            <person name="Spain J.C."/>
        </authorList>
    </citation>
    <scope>NUCLEOTIDE SEQUENCE [LARGE SCALE GENOMIC DNA]</scope>
    <source>
        <strain evidence="11">ATCC 27428</strain>
    </source>
</reference>
<dbReference type="Proteomes" id="UP000528608">
    <property type="component" value="Unassembled WGS sequence"/>
</dbReference>
<evidence type="ECO:0000313" key="9">
    <source>
        <dbReference type="EMBL" id="MBB5122869.1"/>
    </source>
</evidence>
<evidence type="ECO:0000256" key="2">
    <source>
        <dbReference type="ARBA" id="ARBA00010472"/>
    </source>
</evidence>